<accession>A6GCA7</accession>
<proteinExistence type="predicted"/>
<dbReference type="AlphaFoldDB" id="A6GCA7"/>
<dbReference type="EMBL" id="ABCS01000064">
    <property type="protein sequence ID" value="EDM76466.1"/>
    <property type="molecule type" value="Genomic_DNA"/>
</dbReference>
<dbReference type="InterPro" id="IPR014752">
    <property type="entry name" value="Arrestin-like_C"/>
</dbReference>
<name>A6GCA7_9BACT</name>
<evidence type="ECO:0000313" key="1">
    <source>
        <dbReference type="EMBL" id="EDM76466.1"/>
    </source>
</evidence>
<dbReference type="Gene3D" id="2.60.40.640">
    <property type="match status" value="1"/>
</dbReference>
<protein>
    <submittedName>
        <fullName evidence="1">Uncharacterized protein</fullName>
    </submittedName>
</protein>
<comment type="caution">
    <text evidence="1">The sequence shown here is derived from an EMBL/GenBank/DDBJ whole genome shotgun (WGS) entry which is preliminary data.</text>
</comment>
<keyword evidence="2" id="KW-1185">Reference proteome</keyword>
<gene>
    <name evidence="1" type="ORF">PPSIR1_00867</name>
</gene>
<organism evidence="1 2">
    <name type="scientific">Plesiocystis pacifica SIR-1</name>
    <dbReference type="NCBI Taxonomy" id="391625"/>
    <lineage>
        <taxon>Bacteria</taxon>
        <taxon>Pseudomonadati</taxon>
        <taxon>Myxococcota</taxon>
        <taxon>Polyangia</taxon>
        <taxon>Nannocystales</taxon>
        <taxon>Nannocystaceae</taxon>
        <taxon>Plesiocystis</taxon>
    </lineage>
</organism>
<sequence>MLPPVPDWKKLLDTAAEKAGEGLKVAGEGLRTATDEARKVAGINVGTITLKPSRTSYSLGDTIAGTVELNLTEPIPARRLVVALVATRKRMTAQRGSDGRVAPVQRTETLVDHQVDVEGEQSFVSGRHRFAIHIPDSIEAKVDVGGTLGDVLNAAQAVRSMTASPIRWKLRAYLDIPWKRNLSKAIDLSVRDV</sequence>
<evidence type="ECO:0000313" key="2">
    <source>
        <dbReference type="Proteomes" id="UP000005801"/>
    </source>
</evidence>
<reference evidence="1 2" key="1">
    <citation type="submission" date="2007-06" db="EMBL/GenBank/DDBJ databases">
        <authorList>
            <person name="Shimkets L."/>
            <person name="Ferriera S."/>
            <person name="Johnson J."/>
            <person name="Kravitz S."/>
            <person name="Beeson K."/>
            <person name="Sutton G."/>
            <person name="Rogers Y.-H."/>
            <person name="Friedman R."/>
            <person name="Frazier M."/>
            <person name="Venter J.C."/>
        </authorList>
    </citation>
    <scope>NUCLEOTIDE SEQUENCE [LARGE SCALE GENOMIC DNA]</scope>
    <source>
        <strain evidence="1 2">SIR-1</strain>
    </source>
</reference>
<dbReference type="STRING" id="391625.PPSIR1_00867"/>
<dbReference type="Proteomes" id="UP000005801">
    <property type="component" value="Unassembled WGS sequence"/>
</dbReference>